<feature type="compositionally biased region" description="Basic and acidic residues" evidence="1">
    <location>
        <begin position="1"/>
        <end position="11"/>
    </location>
</feature>
<feature type="region of interest" description="Disordered" evidence="1">
    <location>
        <begin position="1"/>
        <end position="46"/>
    </location>
</feature>
<dbReference type="Proteomes" id="UP001147746">
    <property type="component" value="Unassembled WGS sequence"/>
</dbReference>
<organism evidence="2 3">
    <name type="scientific">Penicillium atrosanguineum</name>
    <dbReference type="NCBI Taxonomy" id="1132637"/>
    <lineage>
        <taxon>Eukaryota</taxon>
        <taxon>Fungi</taxon>
        <taxon>Dikarya</taxon>
        <taxon>Ascomycota</taxon>
        <taxon>Pezizomycotina</taxon>
        <taxon>Eurotiomycetes</taxon>
        <taxon>Eurotiomycetidae</taxon>
        <taxon>Eurotiales</taxon>
        <taxon>Aspergillaceae</taxon>
        <taxon>Penicillium</taxon>
    </lineage>
</organism>
<comment type="caution">
    <text evidence="2">The sequence shown here is derived from an EMBL/GenBank/DDBJ whole genome shotgun (WGS) entry which is preliminary data.</text>
</comment>
<dbReference type="Pfam" id="PF11905">
    <property type="entry name" value="DUF3425"/>
    <property type="match status" value="1"/>
</dbReference>
<dbReference type="InterPro" id="IPR021833">
    <property type="entry name" value="DUF3425"/>
</dbReference>
<evidence type="ECO:0008006" key="4">
    <source>
        <dbReference type="Google" id="ProtNLM"/>
    </source>
</evidence>
<protein>
    <recommendedName>
        <fullName evidence="4">BZIP domain-containing protein</fullName>
    </recommendedName>
</protein>
<gene>
    <name evidence="2" type="ORF">N7476_005911</name>
</gene>
<proteinExistence type="predicted"/>
<reference evidence="2" key="1">
    <citation type="submission" date="2022-12" db="EMBL/GenBank/DDBJ databases">
        <authorList>
            <person name="Petersen C."/>
        </authorList>
    </citation>
    <scope>NUCLEOTIDE SEQUENCE</scope>
    <source>
        <strain evidence="2">IBT 21472</strain>
    </source>
</reference>
<accession>A0A9W9L7P3</accession>
<dbReference type="PANTHER" id="PTHR38116:SF1">
    <property type="entry name" value="BZIP DOMAIN-CONTAINING PROTEIN"/>
    <property type="match status" value="1"/>
</dbReference>
<reference evidence="2" key="2">
    <citation type="journal article" date="2023" name="IMA Fungus">
        <title>Comparative genomic study of the Penicillium genus elucidates a diverse pangenome and 15 lateral gene transfer events.</title>
        <authorList>
            <person name="Petersen C."/>
            <person name="Sorensen T."/>
            <person name="Nielsen M.R."/>
            <person name="Sondergaard T.E."/>
            <person name="Sorensen J.L."/>
            <person name="Fitzpatrick D.A."/>
            <person name="Frisvad J.C."/>
            <person name="Nielsen K.L."/>
        </authorList>
    </citation>
    <scope>NUCLEOTIDE SEQUENCE</scope>
    <source>
        <strain evidence="2">IBT 21472</strain>
    </source>
</reference>
<evidence type="ECO:0000256" key="1">
    <source>
        <dbReference type="SAM" id="MobiDB-lite"/>
    </source>
</evidence>
<dbReference type="AlphaFoldDB" id="A0A9W9L7P3"/>
<sequence>MERHSDEDTRTSTDSSSSDAASRRRLQNRLNQQASRRRKALQAAKQGRGQEQRWVIYTDEANAPSVKNITAVANSAYLMKPPPIRNYGKDFYYDSNQSTRVKCYADLQKMVAEGAANKVQSPELLLPVVQFNMMRAAFENAASMGLTWNILSEDIASYFNIAGPVTLHLPPSLEPSDMQKSIIHHPWIDLIPISSLRDAILRQADKFDEDQLCGDFYGICGPSPEVGILVWGESWDPSAYEVSERCLNKWVGLFKDCPELVRSTNYWRRKRGEKPLRLPDLTKFCVEELTH</sequence>
<keyword evidence="3" id="KW-1185">Reference proteome</keyword>
<dbReference type="PANTHER" id="PTHR38116">
    <property type="entry name" value="CHROMOSOME 7, WHOLE GENOME SHOTGUN SEQUENCE"/>
    <property type="match status" value="1"/>
</dbReference>
<evidence type="ECO:0000313" key="2">
    <source>
        <dbReference type="EMBL" id="KAJ5315604.1"/>
    </source>
</evidence>
<evidence type="ECO:0000313" key="3">
    <source>
        <dbReference type="Proteomes" id="UP001147746"/>
    </source>
</evidence>
<name>A0A9W9L7P3_9EURO</name>
<dbReference type="EMBL" id="JAPZBO010000005">
    <property type="protein sequence ID" value="KAJ5315604.1"/>
    <property type="molecule type" value="Genomic_DNA"/>
</dbReference>